<dbReference type="InterPro" id="IPR006311">
    <property type="entry name" value="TAT_signal"/>
</dbReference>
<proteinExistence type="predicted"/>
<dbReference type="InterPro" id="IPR018391">
    <property type="entry name" value="PQQ_b-propeller_rpt"/>
</dbReference>
<feature type="domain" description="Pyrrolo-quinoline quinone repeat" evidence="2">
    <location>
        <begin position="44"/>
        <end position="191"/>
    </location>
</feature>
<protein>
    <submittedName>
        <fullName evidence="3">PQQ-like beta-propeller repeat protein</fullName>
    </submittedName>
</protein>
<evidence type="ECO:0000313" key="4">
    <source>
        <dbReference type="Proteomes" id="UP000671836"/>
    </source>
</evidence>
<feature type="domain" description="Pyrrolo-quinoline quinone repeat" evidence="2">
    <location>
        <begin position="212"/>
        <end position="297"/>
    </location>
</feature>
<dbReference type="PANTHER" id="PTHR34512:SF30">
    <property type="entry name" value="OUTER MEMBRANE PROTEIN ASSEMBLY FACTOR BAMB"/>
    <property type="match status" value="1"/>
</dbReference>
<dbReference type="Gene3D" id="2.130.10.10">
    <property type="entry name" value="YVTN repeat-like/Quinoprotein amine dehydrogenase"/>
    <property type="match status" value="1"/>
</dbReference>
<dbReference type="Pfam" id="PF13360">
    <property type="entry name" value="PQQ_2"/>
    <property type="match status" value="2"/>
</dbReference>
<dbReference type="InterPro" id="IPR015943">
    <property type="entry name" value="WD40/YVTN_repeat-like_dom_sf"/>
</dbReference>
<gene>
    <name evidence="3" type="ORF">J3S04_31275</name>
</gene>
<evidence type="ECO:0000256" key="1">
    <source>
        <dbReference type="SAM" id="MobiDB-lite"/>
    </source>
</evidence>
<sequence>MSLNSNNRLPSRRALLLTAAAGVLGAGGYTGWEMRRDKDVPAPPQRTALWSFTAPKKLNYYGMSSDGRCLFVTTDQPGGLLAVDTATGRSRWDKQVGVEYWDPSGVTVADGTVYLVSSTGTAMAFRSEDGRRLWVTEPLGNGAPSAPVVLGSTVCIRLHRNTDDEAPFAPGVLCGLDAGTGRVRWTAESSSVFESLRRQQLLLARAGKLDDVRTDHRPLSALDPRTGTVRWQIPAPGGEEHVAVAPGGSALYLLDEQYRLCAHDTETGRRQWRVPAMDGMITVAEDGSAVYVCTLAVTWRPTTPTAATGAGDAPWPRATASGWSPSTPAGCSSPRPWNSDPTASSAWAATAVTSWQCPQRPASSCGGWTA</sequence>
<dbReference type="SMART" id="SM00564">
    <property type="entry name" value="PQQ"/>
    <property type="match status" value="5"/>
</dbReference>
<dbReference type="EMBL" id="CP071595">
    <property type="protein sequence ID" value="QSY49358.1"/>
    <property type="molecule type" value="Genomic_DNA"/>
</dbReference>
<evidence type="ECO:0000259" key="2">
    <source>
        <dbReference type="Pfam" id="PF13360"/>
    </source>
</evidence>
<feature type="compositionally biased region" description="Low complexity" evidence="1">
    <location>
        <begin position="304"/>
        <end position="316"/>
    </location>
</feature>
<organism evidence="3 4">
    <name type="scientific">Streptomyces griseocarneus</name>
    <dbReference type="NCBI Taxonomy" id="51201"/>
    <lineage>
        <taxon>Bacteria</taxon>
        <taxon>Bacillati</taxon>
        <taxon>Actinomycetota</taxon>
        <taxon>Actinomycetes</taxon>
        <taxon>Kitasatosporales</taxon>
        <taxon>Streptomycetaceae</taxon>
        <taxon>Streptomyces</taxon>
    </lineage>
</organism>
<dbReference type="Proteomes" id="UP000671836">
    <property type="component" value="Chromosome"/>
</dbReference>
<keyword evidence="4" id="KW-1185">Reference proteome</keyword>
<dbReference type="InterPro" id="IPR002372">
    <property type="entry name" value="PQQ_rpt_dom"/>
</dbReference>
<reference evidence="3 4" key="1">
    <citation type="submission" date="2021-03" db="EMBL/GenBank/DDBJ databases">
        <title>Streptomyces strains.</title>
        <authorList>
            <person name="Lund M.B."/>
            <person name="Toerring T."/>
        </authorList>
    </citation>
    <scope>NUCLEOTIDE SEQUENCE [LARGE SCALE GENOMIC DNA]</scope>
    <source>
        <strain evidence="3 4">KCC S-1010</strain>
    </source>
</reference>
<dbReference type="InterPro" id="IPR011047">
    <property type="entry name" value="Quinoprotein_ADH-like_sf"/>
</dbReference>
<accession>A0ABX7RRN5</accession>
<feature type="compositionally biased region" description="Polar residues" evidence="1">
    <location>
        <begin position="321"/>
        <end position="341"/>
    </location>
</feature>
<dbReference type="PANTHER" id="PTHR34512">
    <property type="entry name" value="CELL SURFACE PROTEIN"/>
    <property type="match status" value="1"/>
</dbReference>
<name>A0ABX7RRN5_9ACTN</name>
<evidence type="ECO:0000313" key="3">
    <source>
        <dbReference type="EMBL" id="QSY49358.1"/>
    </source>
</evidence>
<feature type="region of interest" description="Disordered" evidence="1">
    <location>
        <begin position="304"/>
        <end position="345"/>
    </location>
</feature>
<dbReference type="SUPFAM" id="SSF50998">
    <property type="entry name" value="Quinoprotein alcohol dehydrogenase-like"/>
    <property type="match status" value="1"/>
</dbReference>
<dbReference type="PROSITE" id="PS51318">
    <property type="entry name" value="TAT"/>
    <property type="match status" value="1"/>
</dbReference>